<reference evidence="1" key="1">
    <citation type="submission" date="2022-12" db="EMBL/GenBank/DDBJ databases">
        <title>Whole genome sequence of Mycolicibacterium iranicum strain SBH312.</title>
        <authorList>
            <person name="Jani J."/>
            <person name="Arifin Mustapha Z."/>
            <person name="Ahmed K."/>
            <person name="Kai Ling C."/>
        </authorList>
    </citation>
    <scope>NUCLEOTIDE SEQUENCE</scope>
    <source>
        <strain evidence="1">SBH312</strain>
    </source>
</reference>
<dbReference type="Proteomes" id="UP001084650">
    <property type="component" value="Unassembled WGS sequence"/>
</dbReference>
<gene>
    <name evidence="1" type="ORF">OY187_30380</name>
</gene>
<evidence type="ECO:0000313" key="1">
    <source>
        <dbReference type="EMBL" id="MCZ0732364.1"/>
    </source>
</evidence>
<name>A0ABT4HQN6_MYCIR</name>
<accession>A0ABT4HQN6</accession>
<comment type="caution">
    <text evidence="1">The sequence shown here is derived from an EMBL/GenBank/DDBJ whole genome shotgun (WGS) entry which is preliminary data.</text>
</comment>
<evidence type="ECO:0000313" key="2">
    <source>
        <dbReference type="Proteomes" id="UP001084650"/>
    </source>
</evidence>
<evidence type="ECO:0008006" key="3">
    <source>
        <dbReference type="Google" id="ProtNLM"/>
    </source>
</evidence>
<dbReference type="RefSeq" id="WP_268788073.1">
    <property type="nucleotide sequence ID" value="NZ_JAPQYE010000029.1"/>
</dbReference>
<organism evidence="1 2">
    <name type="scientific">Mycolicibacterium iranicum</name>
    <name type="common">Mycobacterium iranicum</name>
    <dbReference type="NCBI Taxonomy" id="912594"/>
    <lineage>
        <taxon>Bacteria</taxon>
        <taxon>Bacillati</taxon>
        <taxon>Actinomycetota</taxon>
        <taxon>Actinomycetes</taxon>
        <taxon>Mycobacteriales</taxon>
        <taxon>Mycobacteriaceae</taxon>
        <taxon>Mycolicibacterium</taxon>
    </lineage>
</organism>
<dbReference type="EMBL" id="JAPQYE010000029">
    <property type="protein sequence ID" value="MCZ0732364.1"/>
    <property type="molecule type" value="Genomic_DNA"/>
</dbReference>
<sequence>MDAIPTSAVLTRAQLDLLAERVDAGADPHGLALWISRITATGALSVETIRAAAEDLKLGYDDGWYAAADAAAERSPS</sequence>
<protein>
    <recommendedName>
        <fullName evidence="3">Antitoxin VbhA domain-containing protein</fullName>
    </recommendedName>
</protein>
<keyword evidence="2" id="KW-1185">Reference proteome</keyword>
<proteinExistence type="predicted"/>